<name>A0ABW9ZY16_9BACT</name>
<reference evidence="1 2" key="1">
    <citation type="submission" date="2020-01" db="EMBL/GenBank/DDBJ databases">
        <title>Genome analysis.</title>
        <authorList>
            <person name="Wu S."/>
            <person name="Wang G."/>
        </authorList>
    </citation>
    <scope>NUCLEOTIDE SEQUENCE [LARGE SCALE GENOMIC DNA]</scope>
    <source>
        <strain evidence="1 2">SYL130</strain>
    </source>
</reference>
<comment type="caution">
    <text evidence="1">The sequence shown here is derived from an EMBL/GenBank/DDBJ whole genome shotgun (WGS) entry which is preliminary data.</text>
</comment>
<dbReference type="EMBL" id="JAACJS010000012">
    <property type="protein sequence ID" value="NCI50078.1"/>
    <property type="molecule type" value="Genomic_DNA"/>
</dbReference>
<sequence length="178" mass="19540">MKTILLFSLLSIAAISCTKSVQLRENVTGDMAISPGKETTTRWASLPELSAFFSPANVQVTVKPEPYVICESYQDGASAKPCNIFINFNLVLSQPVNDYLRVEIERSNVVTADKPDPAEGDTSVVNPPVAYPGAKIWIVVPPNKTTLTFRTALSNQSNTSIRENEFRIARVGFYTPVN</sequence>
<dbReference type="PROSITE" id="PS51257">
    <property type="entry name" value="PROKAR_LIPOPROTEIN"/>
    <property type="match status" value="1"/>
</dbReference>
<organism evidence="1 2">
    <name type="scientific">Sediminibacterium roseum</name>
    <dbReference type="NCBI Taxonomy" id="1978412"/>
    <lineage>
        <taxon>Bacteria</taxon>
        <taxon>Pseudomonadati</taxon>
        <taxon>Bacteroidota</taxon>
        <taxon>Chitinophagia</taxon>
        <taxon>Chitinophagales</taxon>
        <taxon>Chitinophagaceae</taxon>
        <taxon>Sediminibacterium</taxon>
    </lineage>
</organism>
<protein>
    <recommendedName>
        <fullName evidence="3">DUF1735 domain-containing protein</fullName>
    </recommendedName>
</protein>
<evidence type="ECO:0000313" key="2">
    <source>
        <dbReference type="Proteomes" id="UP000753802"/>
    </source>
</evidence>
<gene>
    <name evidence="1" type="ORF">GWC95_09100</name>
</gene>
<accession>A0ABW9ZY16</accession>
<evidence type="ECO:0000313" key="1">
    <source>
        <dbReference type="EMBL" id="NCI50078.1"/>
    </source>
</evidence>
<keyword evidence="2" id="KW-1185">Reference proteome</keyword>
<dbReference type="RefSeq" id="WP_161818392.1">
    <property type="nucleotide sequence ID" value="NZ_JAACJS010000012.1"/>
</dbReference>
<proteinExistence type="predicted"/>
<dbReference type="Proteomes" id="UP000753802">
    <property type="component" value="Unassembled WGS sequence"/>
</dbReference>
<evidence type="ECO:0008006" key="3">
    <source>
        <dbReference type="Google" id="ProtNLM"/>
    </source>
</evidence>